<feature type="compositionally biased region" description="Acidic residues" evidence="7">
    <location>
        <begin position="60"/>
        <end position="85"/>
    </location>
</feature>
<name>A0A6J0GTC4_9PASS</name>
<evidence type="ECO:0000256" key="3">
    <source>
        <dbReference type="ARBA" id="ARBA00023157"/>
    </source>
</evidence>
<gene>
    <name evidence="12" type="primary">MEGF9</name>
</gene>
<dbReference type="Pfam" id="PF00053">
    <property type="entry name" value="EGF_laminin"/>
    <property type="match status" value="4"/>
</dbReference>
<dbReference type="PRINTS" id="PR00011">
    <property type="entry name" value="EGFLAMININ"/>
</dbReference>
<dbReference type="AlphaFoldDB" id="A0A6J0GTC4"/>
<evidence type="ECO:0000256" key="6">
    <source>
        <dbReference type="PROSITE-ProRule" id="PRU00460"/>
    </source>
</evidence>
<keyword evidence="11" id="KW-1185">Reference proteome</keyword>
<dbReference type="GO" id="GO:0009888">
    <property type="term" value="P:tissue development"/>
    <property type="evidence" value="ECO:0007669"/>
    <property type="project" value="TreeGrafter"/>
</dbReference>
<evidence type="ECO:0000256" key="8">
    <source>
        <dbReference type="SAM" id="Phobius"/>
    </source>
</evidence>
<keyword evidence="5 6" id="KW-0424">Laminin EGF-like domain</keyword>
<protein>
    <submittedName>
        <fullName evidence="12">Multiple epidermal growth factor-like domains protein 9</fullName>
    </submittedName>
</protein>
<dbReference type="FunFam" id="2.10.25.10:FF:000188">
    <property type="entry name" value="Laminin subunit gamma 2"/>
    <property type="match status" value="2"/>
</dbReference>
<feature type="disulfide bond" evidence="6">
    <location>
        <begin position="316"/>
        <end position="325"/>
    </location>
</feature>
<dbReference type="PROSITE" id="PS01248">
    <property type="entry name" value="EGF_LAM_1"/>
    <property type="match status" value="3"/>
</dbReference>
<proteinExistence type="predicted"/>
<keyword evidence="8" id="KW-0812">Transmembrane</keyword>
<feature type="transmembrane region" description="Helical" evidence="8">
    <location>
        <begin position="408"/>
        <end position="431"/>
    </location>
</feature>
<evidence type="ECO:0000256" key="5">
    <source>
        <dbReference type="ARBA" id="ARBA00023292"/>
    </source>
</evidence>
<dbReference type="PANTHER" id="PTHR10574">
    <property type="entry name" value="NETRIN/LAMININ-RELATED"/>
    <property type="match status" value="1"/>
</dbReference>
<keyword evidence="8" id="KW-0472">Membrane</keyword>
<feature type="domain" description="Laminin EGF-like" evidence="10">
    <location>
        <begin position="145"/>
        <end position="191"/>
    </location>
</feature>
<feature type="domain" description="Laminin EGF-like" evidence="10">
    <location>
        <begin position="192"/>
        <end position="239"/>
    </location>
</feature>
<dbReference type="GO" id="GO:0005604">
    <property type="term" value="C:basement membrane"/>
    <property type="evidence" value="ECO:0007669"/>
    <property type="project" value="UniProtKB-ARBA"/>
</dbReference>
<feature type="disulfide bond" evidence="6">
    <location>
        <begin position="145"/>
        <end position="157"/>
    </location>
</feature>
<accession>A0A6J0GTC4</accession>
<keyword evidence="3 6" id="KW-1015">Disulfide bond</keyword>
<dbReference type="GO" id="GO:0009887">
    <property type="term" value="P:animal organ morphogenesis"/>
    <property type="evidence" value="ECO:0007669"/>
    <property type="project" value="TreeGrafter"/>
</dbReference>
<feature type="disulfide bond" evidence="6">
    <location>
        <begin position="211"/>
        <end position="220"/>
    </location>
</feature>
<dbReference type="InterPro" id="IPR000742">
    <property type="entry name" value="EGF"/>
</dbReference>
<dbReference type="FunFam" id="2.10.25.10:FF:000599">
    <property type="entry name" value="multiple epidermal growth factor-like domains protein 9"/>
    <property type="match status" value="1"/>
</dbReference>
<dbReference type="InterPro" id="IPR050440">
    <property type="entry name" value="Laminin/Netrin_ECM"/>
</dbReference>
<feature type="disulfide bond" evidence="6">
    <location>
        <begin position="165"/>
        <end position="174"/>
    </location>
</feature>
<dbReference type="InterPro" id="IPR002049">
    <property type="entry name" value="LE_dom"/>
</dbReference>
<dbReference type="OrthoDB" id="19138at2759"/>
<evidence type="ECO:0000256" key="2">
    <source>
        <dbReference type="ARBA" id="ARBA00022737"/>
    </source>
</evidence>
<feature type="region of interest" description="Disordered" evidence="7">
    <location>
        <begin position="23"/>
        <end position="90"/>
    </location>
</feature>
<feature type="domain" description="Laminin EGF-like" evidence="10">
    <location>
        <begin position="95"/>
        <end position="144"/>
    </location>
</feature>
<reference evidence="12" key="1">
    <citation type="submission" date="2025-08" db="UniProtKB">
        <authorList>
            <consortium name="RefSeq"/>
        </authorList>
    </citation>
    <scope>IDENTIFICATION</scope>
</reference>
<keyword evidence="1 9" id="KW-0732">Signal</keyword>
<organism evidence="11 12">
    <name type="scientific">Lepidothrix coronata</name>
    <name type="common">blue-crowned manakin</name>
    <dbReference type="NCBI Taxonomy" id="321398"/>
    <lineage>
        <taxon>Eukaryota</taxon>
        <taxon>Metazoa</taxon>
        <taxon>Chordata</taxon>
        <taxon>Craniata</taxon>
        <taxon>Vertebrata</taxon>
        <taxon>Euteleostomi</taxon>
        <taxon>Archelosauria</taxon>
        <taxon>Archosauria</taxon>
        <taxon>Dinosauria</taxon>
        <taxon>Saurischia</taxon>
        <taxon>Theropoda</taxon>
        <taxon>Coelurosauria</taxon>
        <taxon>Aves</taxon>
        <taxon>Neognathae</taxon>
        <taxon>Neoaves</taxon>
        <taxon>Telluraves</taxon>
        <taxon>Australaves</taxon>
        <taxon>Passeriformes</taxon>
        <taxon>Pipridae</taxon>
        <taxon>Lepidothrix</taxon>
    </lineage>
</organism>
<dbReference type="SMART" id="SM00180">
    <property type="entry name" value="EGF_Lam"/>
    <property type="match status" value="5"/>
</dbReference>
<dbReference type="SUPFAM" id="SSF57196">
    <property type="entry name" value="EGF/Laminin"/>
    <property type="match status" value="4"/>
</dbReference>
<keyword evidence="2" id="KW-0677">Repeat</keyword>
<evidence type="ECO:0000313" key="11">
    <source>
        <dbReference type="Proteomes" id="UP000504624"/>
    </source>
</evidence>
<dbReference type="FunFam" id="2.10.25.10:FF:000082">
    <property type="entry name" value="Laminin subunit alpha 1"/>
    <property type="match status" value="1"/>
</dbReference>
<evidence type="ECO:0000256" key="1">
    <source>
        <dbReference type="ARBA" id="ARBA00022729"/>
    </source>
</evidence>
<dbReference type="Pfam" id="PF24973">
    <property type="entry name" value="EGF_LMN_ATRN"/>
    <property type="match status" value="1"/>
</dbReference>
<dbReference type="InterPro" id="IPR056863">
    <property type="entry name" value="LMN_ATRN_NET-like_EGF"/>
</dbReference>
<keyword evidence="4" id="KW-0325">Glycoprotein</keyword>
<feature type="signal peptide" evidence="9">
    <location>
        <begin position="1"/>
        <end position="25"/>
    </location>
</feature>
<keyword evidence="8" id="KW-1133">Transmembrane helix</keyword>
<evidence type="ECO:0000313" key="12">
    <source>
        <dbReference type="RefSeq" id="XP_017665403.1"/>
    </source>
</evidence>
<evidence type="ECO:0000256" key="7">
    <source>
        <dbReference type="SAM" id="MobiDB-lite"/>
    </source>
</evidence>
<dbReference type="Proteomes" id="UP000504624">
    <property type="component" value="Unplaced"/>
</dbReference>
<dbReference type="CDD" id="cd00055">
    <property type="entry name" value="EGF_Lam"/>
    <property type="match status" value="5"/>
</dbReference>
<dbReference type="SMART" id="SM00181">
    <property type="entry name" value="EGF"/>
    <property type="match status" value="5"/>
</dbReference>
<dbReference type="Gene3D" id="2.10.25.10">
    <property type="entry name" value="Laminin"/>
    <property type="match status" value="5"/>
</dbReference>
<dbReference type="PROSITE" id="PS50027">
    <property type="entry name" value="EGF_LAM_2"/>
    <property type="match status" value="4"/>
</dbReference>
<feature type="domain" description="Laminin EGF-like" evidence="10">
    <location>
        <begin position="291"/>
        <end position="343"/>
    </location>
</feature>
<evidence type="ECO:0000256" key="4">
    <source>
        <dbReference type="ARBA" id="ARBA00023180"/>
    </source>
</evidence>
<feature type="chain" id="PRO_5026900977" evidence="9">
    <location>
        <begin position="26"/>
        <end position="495"/>
    </location>
</feature>
<comment type="caution">
    <text evidence="6">Lacks conserved residue(s) required for the propagation of feature annotation.</text>
</comment>
<sequence length="495" mass="52903">MRRRPSTALALLCLAALLAAAAASALPPSSAAPPSEPGSGSGGPAESSPASPPPPPAEEVREEEEEEEEEAVAEEEEEKEEEEEVAGSGPAGDLCNCSSVGSVGVSECNRTTGQCRCLAGYAGLRCESCAHGFYLEQDTQRCQPCACSPTGSSSAQCDHSGKCQCKVGVTALKCDRCSDGYYRFNETTCEPCQCNNHSQTCNSSTGTCLNCQENTEGDHCELCKEGFYHSAHPAHTCQRCPCSTVASSGTCRLQPGETVPRCDQCKTGYTGLNCNQCDKGYYNSDSICISCNCNGNVDPARSPSVCRPDSGECIGCLYHTAGFHCERCEEGYTRDPEGSNCTRKEATLGPETREFTTSAPNTTKATSFSTAVLNSTLSPTTLQTIFPVSSSDNSTSAFADVSWTQFNIIILTVIIIVVVLLMGFVGAVYMYREYQNRKLNAPFWTIELKEDNISFSSYHDSIPNADVSGLLEDDGNEVAPNGQLTLTTPMHNYKA</sequence>
<feature type="disulfide bond" evidence="6">
    <location>
        <begin position="223"/>
        <end position="237"/>
    </location>
</feature>
<dbReference type="GeneID" id="108494895"/>
<evidence type="ECO:0000256" key="9">
    <source>
        <dbReference type="SAM" id="SignalP"/>
    </source>
</evidence>
<evidence type="ECO:0000259" key="10">
    <source>
        <dbReference type="PROSITE" id="PS50027"/>
    </source>
</evidence>
<dbReference type="CTD" id="1955"/>
<dbReference type="RefSeq" id="XP_017665403.1">
    <property type="nucleotide sequence ID" value="XM_017809914.1"/>
</dbReference>
<dbReference type="PANTHER" id="PTHR10574:SF406">
    <property type="entry name" value="LAMININ SUBUNIT ALPHA 5"/>
    <property type="match status" value="1"/>
</dbReference>
<feature type="disulfide bond" evidence="6">
    <location>
        <begin position="117"/>
        <end position="126"/>
    </location>
</feature>